<gene>
    <name evidence="2" type="primary">ATP8</name>
</gene>
<evidence type="ECO:0000313" key="2">
    <source>
        <dbReference type="EMBL" id="AHF21629.1"/>
    </source>
</evidence>
<dbReference type="RefSeq" id="YP_009000428.1">
    <property type="nucleotide sequence ID" value="NC_023370.1"/>
</dbReference>
<protein>
    <submittedName>
        <fullName evidence="2">ATP synthase subunit 8</fullName>
    </submittedName>
</protein>
<keyword evidence="1" id="KW-0472">Membrane</keyword>
<dbReference type="EMBL" id="KC769589">
    <property type="protein sequence ID" value="AHF21629.1"/>
    <property type="molecule type" value="Genomic_DNA"/>
</dbReference>
<dbReference type="GeneID" id="18252114"/>
<accession>W0FIB4</accession>
<dbReference type="AlphaFoldDB" id="W0FIB4"/>
<geneLocation type="mitochondrion" evidence="2"/>
<dbReference type="CTD" id="4509"/>
<keyword evidence="1" id="KW-1133">Transmembrane helix</keyword>
<name>W0FIB4_OTOMG</name>
<proteinExistence type="predicted"/>
<keyword evidence="1" id="KW-0812">Transmembrane</keyword>
<feature type="transmembrane region" description="Helical" evidence="1">
    <location>
        <begin position="12"/>
        <end position="31"/>
    </location>
</feature>
<sequence>MPQLYPMNWSFLFLMFMSIMMISLSTTYFSYKLNTIYKTKKKIIFQKNWKW</sequence>
<keyword evidence="2" id="KW-0496">Mitochondrion</keyword>
<organism evidence="2">
    <name type="scientific">Otobius megnini</name>
    <name type="common">Spinose ear tick</name>
    <dbReference type="NCBI Taxonomy" id="34606"/>
    <lineage>
        <taxon>Eukaryota</taxon>
        <taxon>Metazoa</taxon>
        <taxon>Ecdysozoa</taxon>
        <taxon>Arthropoda</taxon>
        <taxon>Chelicerata</taxon>
        <taxon>Arachnida</taxon>
        <taxon>Acari</taxon>
        <taxon>Parasitiformes</taxon>
        <taxon>Ixodida</taxon>
        <taxon>Ixodoidea</taxon>
        <taxon>Argasidae</taxon>
        <taxon>Ornithodorinae</taxon>
        <taxon>Otobius</taxon>
    </lineage>
</organism>
<reference evidence="2" key="1">
    <citation type="journal article" date="2014" name="Ticks Tick Borne Dis.">
        <title>Molecular phylogeny of soft ticks (Ixodida: Argasidae) inferred from mitochondrial genome and nuclear rRNA sequences.</title>
        <authorList>
            <person name="Burger T.D."/>
            <person name="Shao R."/>
            <person name="Labruna M.B."/>
            <person name="Barker S.C."/>
        </authorList>
    </citation>
    <scope>NUCLEOTIDE SEQUENCE</scope>
</reference>
<evidence type="ECO:0000256" key="1">
    <source>
        <dbReference type="SAM" id="Phobius"/>
    </source>
</evidence>